<name>A0A8H5M3B4_9AGAR</name>
<evidence type="ECO:0000313" key="1">
    <source>
        <dbReference type="EMBL" id="KAF5379161.1"/>
    </source>
</evidence>
<organism evidence="1 2">
    <name type="scientific">Tricholomella constricta</name>
    <dbReference type="NCBI Taxonomy" id="117010"/>
    <lineage>
        <taxon>Eukaryota</taxon>
        <taxon>Fungi</taxon>
        <taxon>Dikarya</taxon>
        <taxon>Basidiomycota</taxon>
        <taxon>Agaricomycotina</taxon>
        <taxon>Agaricomycetes</taxon>
        <taxon>Agaricomycetidae</taxon>
        <taxon>Agaricales</taxon>
        <taxon>Tricholomatineae</taxon>
        <taxon>Lyophyllaceae</taxon>
        <taxon>Tricholomella</taxon>
    </lineage>
</organism>
<reference evidence="1 2" key="1">
    <citation type="journal article" date="2020" name="ISME J.">
        <title>Uncovering the hidden diversity of litter-decomposition mechanisms in mushroom-forming fungi.</title>
        <authorList>
            <person name="Floudas D."/>
            <person name="Bentzer J."/>
            <person name="Ahren D."/>
            <person name="Johansson T."/>
            <person name="Persson P."/>
            <person name="Tunlid A."/>
        </authorList>
    </citation>
    <scope>NUCLEOTIDE SEQUENCE [LARGE SCALE GENOMIC DNA]</scope>
    <source>
        <strain evidence="1 2">CBS 661.87</strain>
    </source>
</reference>
<dbReference type="EMBL" id="JAACJP010000017">
    <property type="protein sequence ID" value="KAF5379161.1"/>
    <property type="molecule type" value="Genomic_DNA"/>
</dbReference>
<comment type="caution">
    <text evidence="1">The sequence shown here is derived from an EMBL/GenBank/DDBJ whole genome shotgun (WGS) entry which is preliminary data.</text>
</comment>
<evidence type="ECO:0000313" key="2">
    <source>
        <dbReference type="Proteomes" id="UP000565441"/>
    </source>
</evidence>
<dbReference type="AlphaFoldDB" id="A0A8H5M3B4"/>
<sequence length="43" mass="4776">MQGALRASNLLASHRMPRSYACYPERMDDSEGADIEEGYVGLD</sequence>
<protein>
    <submittedName>
        <fullName evidence="1">Uncharacterized protein</fullName>
    </submittedName>
</protein>
<accession>A0A8H5M3B4</accession>
<dbReference type="Proteomes" id="UP000565441">
    <property type="component" value="Unassembled WGS sequence"/>
</dbReference>
<gene>
    <name evidence="1" type="ORF">D9615_006009</name>
</gene>
<keyword evidence="2" id="KW-1185">Reference proteome</keyword>
<proteinExistence type="predicted"/>